<dbReference type="InterPro" id="IPR050763">
    <property type="entry name" value="ABC_transporter_ATP-binding"/>
</dbReference>
<keyword evidence="2" id="KW-0813">Transport</keyword>
<dbReference type="SMART" id="SM00382">
    <property type="entry name" value="AAA"/>
    <property type="match status" value="1"/>
</dbReference>
<protein>
    <submittedName>
        <fullName evidence="7">ABC transporter ATP-binding protein</fullName>
    </submittedName>
</protein>
<evidence type="ECO:0000313" key="8">
    <source>
        <dbReference type="Proteomes" id="UP000465609"/>
    </source>
</evidence>
<keyword evidence="3" id="KW-0547">Nucleotide-binding</keyword>
<proteinExistence type="predicted"/>
<dbReference type="CDD" id="cd03230">
    <property type="entry name" value="ABC_DR_subfamily_A"/>
    <property type="match status" value="1"/>
</dbReference>
<evidence type="ECO:0000256" key="1">
    <source>
        <dbReference type="ARBA" id="ARBA00004202"/>
    </source>
</evidence>
<evidence type="ECO:0000256" key="2">
    <source>
        <dbReference type="ARBA" id="ARBA00022448"/>
    </source>
</evidence>
<dbReference type="GO" id="GO:0005524">
    <property type="term" value="F:ATP binding"/>
    <property type="evidence" value="ECO:0007669"/>
    <property type="project" value="UniProtKB-KW"/>
</dbReference>
<sequence>MLRGVSKRYGHVQAVNNLDLEVHRAEVLALLGPNGAGKTTTVEMCEGFNKPDSGSISILGLDPTADNAKLRARIGVMLQGGGGYPAAKAGEMLNLVAAYSANPLDPQWLMDTLGLTEAARTTYRRLSGGQQQRLALACAIVGRPELVFLDEPTAGMDAHARIVVWELIEGLRRDGVTVVLTTHQLTEAEELADRIVIIDHGAAVAAGTPADLMRGGAENQLRFTAPPKLDLSLLVSALPEGYRASEAASGEYLVEGHIDPQVLATVTAWAARLNVLATDLRVEQRSLEDVFLDLTGRELRS</sequence>
<gene>
    <name evidence="7" type="ORF">MAUB_03430</name>
</gene>
<reference evidence="7 8" key="1">
    <citation type="journal article" date="2019" name="Emerg. Microbes Infect.">
        <title>Comprehensive subspecies identification of 175 nontuberculous mycobacteria species based on 7547 genomic profiles.</title>
        <authorList>
            <person name="Matsumoto Y."/>
            <person name="Kinjo T."/>
            <person name="Motooka D."/>
            <person name="Nabeya D."/>
            <person name="Jung N."/>
            <person name="Uechi K."/>
            <person name="Horii T."/>
            <person name="Iida T."/>
            <person name="Fujita J."/>
            <person name="Nakamura S."/>
        </authorList>
    </citation>
    <scope>NUCLEOTIDE SEQUENCE [LARGE SCALE GENOMIC DNA]</scope>
    <source>
        <strain evidence="7 8">JCM 15296</strain>
    </source>
</reference>
<dbReference type="SUPFAM" id="SSF52540">
    <property type="entry name" value="P-loop containing nucleoside triphosphate hydrolases"/>
    <property type="match status" value="1"/>
</dbReference>
<evidence type="ECO:0000256" key="3">
    <source>
        <dbReference type="ARBA" id="ARBA00022741"/>
    </source>
</evidence>
<keyword evidence="8" id="KW-1185">Reference proteome</keyword>
<name>A0ABN5YNE7_9MYCO</name>
<dbReference type="PROSITE" id="PS00211">
    <property type="entry name" value="ABC_TRANSPORTER_1"/>
    <property type="match status" value="1"/>
</dbReference>
<dbReference type="Gene3D" id="3.40.50.300">
    <property type="entry name" value="P-loop containing nucleotide triphosphate hydrolases"/>
    <property type="match status" value="1"/>
</dbReference>
<comment type="subcellular location">
    <subcellularLocation>
        <location evidence="1">Cell membrane</location>
        <topology evidence="1">Peripheral membrane protein</topology>
    </subcellularLocation>
</comment>
<keyword evidence="5" id="KW-0046">Antibiotic resistance</keyword>
<organism evidence="7 8">
    <name type="scientific">Mycolicibacterium aubagnense</name>
    <dbReference type="NCBI Taxonomy" id="319707"/>
    <lineage>
        <taxon>Bacteria</taxon>
        <taxon>Bacillati</taxon>
        <taxon>Actinomycetota</taxon>
        <taxon>Actinomycetes</taxon>
        <taxon>Mycobacteriales</taxon>
        <taxon>Mycobacteriaceae</taxon>
        <taxon>Mycolicibacterium</taxon>
    </lineage>
</organism>
<evidence type="ECO:0000256" key="4">
    <source>
        <dbReference type="ARBA" id="ARBA00022840"/>
    </source>
</evidence>
<dbReference type="EMBL" id="AP022577">
    <property type="protein sequence ID" value="BBX82470.1"/>
    <property type="molecule type" value="Genomic_DNA"/>
</dbReference>
<dbReference type="InterPro" id="IPR017871">
    <property type="entry name" value="ABC_transporter-like_CS"/>
</dbReference>
<evidence type="ECO:0000259" key="6">
    <source>
        <dbReference type="PROSITE" id="PS50893"/>
    </source>
</evidence>
<dbReference type="InterPro" id="IPR027417">
    <property type="entry name" value="P-loop_NTPase"/>
</dbReference>
<dbReference type="PROSITE" id="PS50893">
    <property type="entry name" value="ABC_TRANSPORTER_2"/>
    <property type="match status" value="1"/>
</dbReference>
<evidence type="ECO:0000256" key="5">
    <source>
        <dbReference type="ARBA" id="ARBA00023251"/>
    </source>
</evidence>
<dbReference type="PANTHER" id="PTHR42711">
    <property type="entry name" value="ABC TRANSPORTER ATP-BINDING PROTEIN"/>
    <property type="match status" value="1"/>
</dbReference>
<dbReference type="Pfam" id="PF00005">
    <property type="entry name" value="ABC_tran"/>
    <property type="match status" value="1"/>
</dbReference>
<dbReference type="PANTHER" id="PTHR42711:SF16">
    <property type="entry name" value="ABC TRANSPORTER ATP-BINDING PROTEIN"/>
    <property type="match status" value="1"/>
</dbReference>
<feature type="domain" description="ABC transporter" evidence="6">
    <location>
        <begin position="2"/>
        <end position="225"/>
    </location>
</feature>
<dbReference type="InterPro" id="IPR003593">
    <property type="entry name" value="AAA+_ATPase"/>
</dbReference>
<dbReference type="Proteomes" id="UP000465609">
    <property type="component" value="Chromosome"/>
</dbReference>
<keyword evidence="4 7" id="KW-0067">ATP-binding</keyword>
<dbReference type="InterPro" id="IPR003439">
    <property type="entry name" value="ABC_transporter-like_ATP-bd"/>
</dbReference>
<evidence type="ECO:0000313" key="7">
    <source>
        <dbReference type="EMBL" id="BBX82470.1"/>
    </source>
</evidence>
<accession>A0ABN5YNE7</accession>